<accession>A0A1D8GLV6</accession>
<dbReference type="GO" id="GO:0006633">
    <property type="term" value="P:fatty acid biosynthetic process"/>
    <property type="evidence" value="ECO:0007669"/>
    <property type="project" value="TreeGrafter"/>
</dbReference>
<dbReference type="SUPFAM" id="SSF51735">
    <property type="entry name" value="NAD(P)-binding Rossmann-fold domains"/>
    <property type="match status" value="1"/>
</dbReference>
<dbReference type="FunFam" id="3.40.50.720:FF:000084">
    <property type="entry name" value="Short-chain dehydrogenase reductase"/>
    <property type="match status" value="1"/>
</dbReference>
<dbReference type="AlphaFoldDB" id="A0A1D8GLV6"/>
<organism evidence="3 4">
    <name type="scientific">Geosporobacter ferrireducens</name>
    <dbReference type="NCBI Taxonomy" id="1424294"/>
    <lineage>
        <taxon>Bacteria</taxon>
        <taxon>Bacillati</taxon>
        <taxon>Bacillota</taxon>
        <taxon>Clostridia</taxon>
        <taxon>Peptostreptococcales</taxon>
        <taxon>Thermotaleaceae</taxon>
        <taxon>Geosporobacter</taxon>
    </lineage>
</organism>
<dbReference type="NCBIfam" id="NF009386">
    <property type="entry name" value="PRK12745.1"/>
    <property type="match status" value="1"/>
</dbReference>
<dbReference type="Gene3D" id="3.40.50.720">
    <property type="entry name" value="NAD(P)-binding Rossmann-like Domain"/>
    <property type="match status" value="1"/>
</dbReference>
<dbReference type="PROSITE" id="PS00061">
    <property type="entry name" value="ADH_SHORT"/>
    <property type="match status" value="1"/>
</dbReference>
<dbReference type="KEGG" id="gfe:Gferi_21545"/>
<dbReference type="PRINTS" id="PR00080">
    <property type="entry name" value="SDRFAMILY"/>
</dbReference>
<dbReference type="OrthoDB" id="9803333at2"/>
<dbReference type="PRINTS" id="PR00081">
    <property type="entry name" value="GDHRDH"/>
</dbReference>
<dbReference type="PANTHER" id="PTHR42760">
    <property type="entry name" value="SHORT-CHAIN DEHYDROGENASES/REDUCTASES FAMILY MEMBER"/>
    <property type="match status" value="1"/>
</dbReference>
<comment type="similarity">
    <text evidence="1">Belongs to the short-chain dehydrogenases/reductases (SDR) family.</text>
</comment>
<evidence type="ECO:0000313" key="4">
    <source>
        <dbReference type="Proteomes" id="UP000095743"/>
    </source>
</evidence>
<sequence length="251" mass="27446">MGKVAVVTGGTRGIGFGIVKELFEQGFLVACLGRSLNENIEKLIESSDGRIKFIPSDISSINQIEQSVDAVTDAFGRIDILVNNAGVAPKERKDLLETTPESFDFLIDTNLKGTFFMTQKVANVMIQQDNQYFPPKIINISSMSAYTSSVSRGEYCISKAGISMITTLFADKLSSYGIFVYEIRPGIIKTDMTAKVSEKYDQAIEGGLLPIKRWGTPEDIAGVVSLLCSPKMTYSTGDAINVDGGYHIRRL</sequence>
<dbReference type="InterPro" id="IPR020904">
    <property type="entry name" value="Sc_DH/Rdtase_CS"/>
</dbReference>
<dbReference type="InterPro" id="IPR002347">
    <property type="entry name" value="SDR_fam"/>
</dbReference>
<name>A0A1D8GLV6_9FIRM</name>
<reference evidence="3 4" key="1">
    <citation type="submission" date="2016-09" db="EMBL/GenBank/DDBJ databases">
        <title>Genomic analysis reveals versatility of anaerobic energy metabolism of Geosporobacter ferrireducens IRF9 of phylum Firmicutes.</title>
        <authorList>
            <person name="Kim S.-J."/>
        </authorList>
    </citation>
    <scope>NUCLEOTIDE SEQUENCE [LARGE SCALE GENOMIC DNA]</scope>
    <source>
        <strain evidence="3 4">IRF9</strain>
    </source>
</reference>
<dbReference type="GO" id="GO:0016616">
    <property type="term" value="F:oxidoreductase activity, acting on the CH-OH group of donors, NAD or NADP as acceptor"/>
    <property type="evidence" value="ECO:0007669"/>
    <property type="project" value="TreeGrafter"/>
</dbReference>
<dbReference type="STRING" id="1424294.Gferi_21545"/>
<dbReference type="InterPro" id="IPR036291">
    <property type="entry name" value="NAD(P)-bd_dom_sf"/>
</dbReference>
<evidence type="ECO:0000256" key="2">
    <source>
        <dbReference type="ARBA" id="ARBA00023002"/>
    </source>
</evidence>
<keyword evidence="2" id="KW-0560">Oxidoreductase</keyword>
<dbReference type="PANTHER" id="PTHR42760:SF133">
    <property type="entry name" value="3-OXOACYL-[ACYL-CARRIER-PROTEIN] REDUCTASE"/>
    <property type="match status" value="1"/>
</dbReference>
<proteinExistence type="inferred from homology"/>
<dbReference type="Proteomes" id="UP000095743">
    <property type="component" value="Chromosome"/>
</dbReference>
<dbReference type="Pfam" id="PF13561">
    <property type="entry name" value="adh_short_C2"/>
    <property type="match status" value="1"/>
</dbReference>
<dbReference type="GO" id="GO:0008206">
    <property type="term" value="P:bile acid metabolic process"/>
    <property type="evidence" value="ECO:0007669"/>
    <property type="project" value="UniProtKB-ARBA"/>
</dbReference>
<keyword evidence="4" id="KW-1185">Reference proteome</keyword>
<dbReference type="RefSeq" id="WP_069980186.1">
    <property type="nucleotide sequence ID" value="NZ_CP017269.1"/>
</dbReference>
<dbReference type="GO" id="GO:0048038">
    <property type="term" value="F:quinone binding"/>
    <property type="evidence" value="ECO:0007669"/>
    <property type="project" value="TreeGrafter"/>
</dbReference>
<dbReference type="EMBL" id="CP017269">
    <property type="protein sequence ID" value="AOT71889.1"/>
    <property type="molecule type" value="Genomic_DNA"/>
</dbReference>
<gene>
    <name evidence="3" type="ORF">Gferi_21545</name>
</gene>
<protein>
    <submittedName>
        <fullName evidence="3">3-ketoacyl-ACP reductase</fullName>
    </submittedName>
</protein>
<evidence type="ECO:0000256" key="1">
    <source>
        <dbReference type="ARBA" id="ARBA00006484"/>
    </source>
</evidence>
<evidence type="ECO:0000313" key="3">
    <source>
        <dbReference type="EMBL" id="AOT71889.1"/>
    </source>
</evidence>